<protein>
    <recommendedName>
        <fullName evidence="4">DUF3592 domain-containing protein</fullName>
    </recommendedName>
</protein>
<evidence type="ECO:0000313" key="2">
    <source>
        <dbReference type="EMBL" id="WOK06389.1"/>
    </source>
</evidence>
<feature type="transmembrane region" description="Helical" evidence="1">
    <location>
        <begin position="72"/>
        <end position="96"/>
    </location>
</feature>
<evidence type="ECO:0008006" key="4">
    <source>
        <dbReference type="Google" id="ProtNLM"/>
    </source>
</evidence>
<evidence type="ECO:0000256" key="1">
    <source>
        <dbReference type="SAM" id="Phobius"/>
    </source>
</evidence>
<keyword evidence="1" id="KW-0812">Transmembrane</keyword>
<dbReference type="EMBL" id="CP136051">
    <property type="protein sequence ID" value="WOK06389.1"/>
    <property type="molecule type" value="Genomic_DNA"/>
</dbReference>
<name>A0ABZ0IQD0_9BACT</name>
<reference evidence="2 3" key="1">
    <citation type="journal article" date="2023" name="Microbiol. Resour. Announc.">
        <title>Complete Genome Sequence of Imperialibacter roseus strain P4T.</title>
        <authorList>
            <person name="Tizabi D.R."/>
            <person name="Bachvaroff T."/>
            <person name="Hill R.T."/>
        </authorList>
    </citation>
    <scope>NUCLEOTIDE SEQUENCE [LARGE SCALE GENOMIC DNA]</scope>
    <source>
        <strain evidence="2 3">P4T</strain>
    </source>
</reference>
<keyword evidence="1" id="KW-1133">Transmembrane helix</keyword>
<gene>
    <name evidence="2" type="ORF">RT717_25265</name>
</gene>
<keyword evidence="1" id="KW-0472">Membrane</keyword>
<dbReference type="InterPro" id="IPR014719">
    <property type="entry name" value="Ribosomal_bL12_C/ClpS-like"/>
</dbReference>
<organism evidence="2 3">
    <name type="scientific">Imperialibacter roseus</name>
    <dbReference type="NCBI Taxonomy" id="1324217"/>
    <lineage>
        <taxon>Bacteria</taxon>
        <taxon>Pseudomonadati</taxon>
        <taxon>Bacteroidota</taxon>
        <taxon>Cytophagia</taxon>
        <taxon>Cytophagales</taxon>
        <taxon>Flammeovirgaceae</taxon>
        <taxon>Imperialibacter</taxon>
    </lineage>
</organism>
<dbReference type="Proteomes" id="UP001302349">
    <property type="component" value="Chromosome"/>
</dbReference>
<feature type="transmembrane region" description="Helical" evidence="1">
    <location>
        <begin position="177"/>
        <end position="200"/>
    </location>
</feature>
<accession>A0ABZ0IQD0</accession>
<keyword evidence="3" id="KW-1185">Reference proteome</keyword>
<proteinExistence type="predicted"/>
<evidence type="ECO:0000313" key="3">
    <source>
        <dbReference type="Proteomes" id="UP001302349"/>
    </source>
</evidence>
<dbReference type="Gene3D" id="3.30.1390.10">
    <property type="match status" value="1"/>
</dbReference>
<sequence length="202" mass="22216">MNIPEATKLKIHQLIADGKKLEAVKYVKEQFGLALKDALKLVEALEKEVPLSGNGYQKRPFARSSFSGPDKVFYILSRVFLGVAFLLFAIGGTIAYDTNEELKHALQLEGRVVEFTYGSDGGSIPVVEFIHKGKKQRVQGSVASTPPAYDIGEPVKVFVITSEGYEKIRIDGIFELWIGPIILAFIGTIFLFIGGGMYAVSR</sequence>
<dbReference type="RefSeq" id="WP_317489113.1">
    <property type="nucleotide sequence ID" value="NZ_CP136051.1"/>
</dbReference>